<evidence type="ECO:0000256" key="1">
    <source>
        <dbReference type="ARBA" id="ARBA00004429"/>
    </source>
</evidence>
<feature type="transmembrane region" description="Helical" evidence="8">
    <location>
        <begin position="471"/>
        <end position="496"/>
    </location>
</feature>
<name>A0A327JHY3_9HYPH</name>
<comment type="function">
    <text evidence="7">Part of the tripartite ATP-independent periplasmic (TRAP) transport system.</text>
</comment>
<evidence type="ECO:0000256" key="8">
    <source>
        <dbReference type="SAM" id="Phobius"/>
    </source>
</evidence>
<sequence>MNWWRSATTTTEGPILEAFSQALDILMFAVVCVLLMAGFPVAFTLAGTALIFALLGYAFNAFDPSFLSAFPQRIFGTMINEVLIAVPLFVFMGVMLERSKVAEELLETMGRLFGRLRGGLGLSVSIVGALLAASTGIVGATVVTMGLLSLPTMLKRGYSPRLACGSIAAAGTLGQIIPPSIVLVILGDQLSNAYQKAQLDMGIFSPDTVSVGDLFAGALIPGLVLVGMYMLYQIFMAITQPKSSPAMPMEEAGDVTVMQILHALVPPIVLIIAVLGSILAGIATPTEAAAVGAVGAILLAGYRLDEERPLAIYVAVLSLICILVLTSYMDLRVARNDIPEADQIGIWAAVLFCAGITWGLIVSLWRVWDQDVLVPVVRSTTQVSAMVFIILIGAALFSLVFRGLGGDDMVHEFLTGIPGGAVGAMIAVMALMFVLGFFLDFLEIVFVVVPLVAPILLQMEMPNGEPMNPVWLGIMMAVNLQTSFLTPPFGFALFYLRGVAPKEVRTSDIYIGIIPFVMIQVLALAVLWYWPSLATWLPTIVYGP</sequence>
<feature type="transmembrane region" description="Helical" evidence="8">
    <location>
        <begin position="508"/>
        <end position="530"/>
    </location>
</feature>
<feature type="transmembrane region" description="Helical" evidence="8">
    <location>
        <begin position="78"/>
        <end position="96"/>
    </location>
</feature>
<feature type="transmembrane region" description="Helical" evidence="8">
    <location>
        <begin position="311"/>
        <end position="329"/>
    </location>
</feature>
<comment type="caution">
    <text evidence="10">The sequence shown here is derived from an EMBL/GenBank/DDBJ whole genome shotgun (WGS) entry which is preliminary data.</text>
</comment>
<feature type="transmembrane region" description="Helical" evidence="8">
    <location>
        <begin position="288"/>
        <end position="304"/>
    </location>
</feature>
<reference evidence="10 11" key="1">
    <citation type="submission" date="2017-07" db="EMBL/GenBank/DDBJ databases">
        <title>Draft Genome Sequences of Select Purple Nonsulfur Bacteria.</title>
        <authorList>
            <person name="Lasarre B."/>
            <person name="Mckinlay J.B."/>
        </authorList>
    </citation>
    <scope>NUCLEOTIDE SEQUENCE [LARGE SCALE GENOMIC DNA]</scope>
    <source>
        <strain evidence="10 11">DSM 11290</strain>
    </source>
</reference>
<dbReference type="Pfam" id="PF06808">
    <property type="entry name" value="DctM"/>
    <property type="match status" value="1"/>
</dbReference>
<keyword evidence="7" id="KW-0813">Transport</keyword>
<feature type="transmembrane region" description="Helical" evidence="8">
    <location>
        <begin position="380"/>
        <end position="401"/>
    </location>
</feature>
<keyword evidence="2" id="KW-1003">Cell membrane</keyword>
<dbReference type="EMBL" id="NPEV01000037">
    <property type="protein sequence ID" value="RAI26007.1"/>
    <property type="molecule type" value="Genomic_DNA"/>
</dbReference>
<dbReference type="GO" id="GO:0005886">
    <property type="term" value="C:plasma membrane"/>
    <property type="evidence" value="ECO:0007669"/>
    <property type="project" value="UniProtKB-SubCell"/>
</dbReference>
<evidence type="ECO:0000256" key="3">
    <source>
        <dbReference type="ARBA" id="ARBA00022519"/>
    </source>
</evidence>
<evidence type="ECO:0000256" key="6">
    <source>
        <dbReference type="ARBA" id="ARBA00023136"/>
    </source>
</evidence>
<dbReference type="Proteomes" id="UP000249299">
    <property type="component" value="Unassembled WGS sequence"/>
</dbReference>
<evidence type="ECO:0000259" key="9">
    <source>
        <dbReference type="Pfam" id="PF06808"/>
    </source>
</evidence>
<proteinExistence type="predicted"/>
<protein>
    <submittedName>
        <fullName evidence="10">Tripartite transporter</fullName>
    </submittedName>
</protein>
<dbReference type="GO" id="GO:0022857">
    <property type="term" value="F:transmembrane transporter activity"/>
    <property type="evidence" value="ECO:0007669"/>
    <property type="project" value="UniProtKB-UniRule"/>
</dbReference>
<keyword evidence="6 8" id="KW-0472">Membrane</keyword>
<feature type="transmembrane region" description="Helical" evidence="8">
    <location>
        <begin position="413"/>
        <end position="434"/>
    </location>
</feature>
<dbReference type="InterPro" id="IPR010656">
    <property type="entry name" value="DctM"/>
</dbReference>
<dbReference type="PANTHER" id="PTHR33362">
    <property type="entry name" value="SIALIC ACID TRAP TRANSPORTER PERMEASE PROTEIN SIAT-RELATED"/>
    <property type="match status" value="1"/>
</dbReference>
<feature type="transmembrane region" description="Helical" evidence="8">
    <location>
        <begin position="122"/>
        <end position="150"/>
    </location>
</feature>
<evidence type="ECO:0000313" key="10">
    <source>
        <dbReference type="EMBL" id="RAI26007.1"/>
    </source>
</evidence>
<feature type="transmembrane region" description="Helical" evidence="8">
    <location>
        <begin position="441"/>
        <end position="459"/>
    </location>
</feature>
<dbReference type="AlphaFoldDB" id="A0A327JHY3"/>
<evidence type="ECO:0000256" key="7">
    <source>
        <dbReference type="RuleBase" id="RU369079"/>
    </source>
</evidence>
<dbReference type="OrthoDB" id="7339120at2"/>
<dbReference type="PANTHER" id="PTHR33362:SF7">
    <property type="entry name" value="SLL1103 PROTEIN"/>
    <property type="match status" value="1"/>
</dbReference>
<feature type="transmembrane region" description="Helical" evidence="8">
    <location>
        <begin position="344"/>
        <end position="368"/>
    </location>
</feature>
<dbReference type="InterPro" id="IPR004681">
    <property type="entry name" value="TRAP_DctM"/>
</dbReference>
<evidence type="ECO:0000256" key="2">
    <source>
        <dbReference type="ARBA" id="ARBA00022475"/>
    </source>
</evidence>
<evidence type="ECO:0000256" key="4">
    <source>
        <dbReference type="ARBA" id="ARBA00022692"/>
    </source>
</evidence>
<organism evidence="10 11">
    <name type="scientific">Rhodobium orientis</name>
    <dbReference type="NCBI Taxonomy" id="34017"/>
    <lineage>
        <taxon>Bacteria</taxon>
        <taxon>Pseudomonadati</taxon>
        <taxon>Pseudomonadota</taxon>
        <taxon>Alphaproteobacteria</taxon>
        <taxon>Hyphomicrobiales</taxon>
        <taxon>Rhodobiaceae</taxon>
        <taxon>Rhodobium</taxon>
    </lineage>
</organism>
<comment type="subcellular location">
    <subcellularLocation>
        <location evidence="1 7">Cell inner membrane</location>
        <topology evidence="1 7">Multi-pass membrane protein</topology>
    </subcellularLocation>
</comment>
<keyword evidence="5 8" id="KW-1133">Transmembrane helix</keyword>
<keyword evidence="4 8" id="KW-0812">Transmembrane</keyword>
<feature type="transmembrane region" description="Helical" evidence="8">
    <location>
        <begin position="214"/>
        <end position="239"/>
    </location>
</feature>
<keyword evidence="11" id="KW-1185">Reference proteome</keyword>
<evidence type="ECO:0000313" key="11">
    <source>
        <dbReference type="Proteomes" id="UP000249299"/>
    </source>
</evidence>
<keyword evidence="3 7" id="KW-0997">Cell inner membrane</keyword>
<feature type="transmembrane region" description="Helical" evidence="8">
    <location>
        <begin position="25"/>
        <end position="57"/>
    </location>
</feature>
<accession>A0A327JHY3</accession>
<feature type="transmembrane region" description="Helical" evidence="8">
    <location>
        <begin position="162"/>
        <end position="186"/>
    </location>
</feature>
<evidence type="ECO:0000256" key="5">
    <source>
        <dbReference type="ARBA" id="ARBA00022989"/>
    </source>
</evidence>
<feature type="domain" description="TRAP C4-dicarboxylate transport system permease DctM subunit" evidence="9">
    <location>
        <begin position="28"/>
        <end position="532"/>
    </location>
</feature>
<gene>
    <name evidence="10" type="ORF">CH339_15755</name>
</gene>